<organism evidence="2 3">
    <name type="scientific">Alteracholeplasma palmae (strain ATCC 49389 / J233)</name>
    <name type="common">Acholeplasma palmae</name>
    <dbReference type="NCBI Taxonomy" id="1318466"/>
    <lineage>
        <taxon>Bacteria</taxon>
        <taxon>Bacillati</taxon>
        <taxon>Mycoplasmatota</taxon>
        <taxon>Mollicutes</taxon>
        <taxon>Acholeplasmatales</taxon>
        <taxon>Acholeplasmataceae</taxon>
        <taxon>Acholeplasma</taxon>
    </lineage>
</organism>
<keyword evidence="3" id="KW-1185">Reference proteome</keyword>
<gene>
    <name evidence="2" type="ORF">BN85411330</name>
</gene>
<evidence type="ECO:0000256" key="1">
    <source>
        <dbReference type="SAM" id="Phobius"/>
    </source>
</evidence>
<reference evidence="2 3" key="1">
    <citation type="journal article" date="2013" name="J. Mol. Microbiol. Biotechnol.">
        <title>Analysis of the Complete Genomes of Acholeplasma brassicae , A. palmae and A. laidlawii and Their Comparison to the Obligate Parasites from ' Candidatus Phytoplasma'.</title>
        <authorList>
            <person name="Kube M."/>
            <person name="Siewert C."/>
            <person name="Migdoll A.M."/>
            <person name="Duduk B."/>
            <person name="Holz S."/>
            <person name="Rabus R."/>
            <person name="Seemuller E."/>
            <person name="Mitrovic J."/>
            <person name="Muller I."/>
            <person name="Buttner C."/>
            <person name="Reinhardt R."/>
        </authorList>
    </citation>
    <scope>NUCLEOTIDE SEQUENCE [LARGE SCALE GENOMIC DNA]</scope>
    <source>
        <strain evidence="2 3">J233</strain>
    </source>
</reference>
<dbReference type="Proteomes" id="UP000032740">
    <property type="component" value="Chromosome"/>
</dbReference>
<keyword evidence="1" id="KW-0472">Membrane</keyword>
<keyword evidence="1" id="KW-1133">Transmembrane helix</keyword>
<proteinExistence type="predicted"/>
<evidence type="ECO:0000313" key="2">
    <source>
        <dbReference type="EMBL" id="CCV64710.1"/>
    </source>
</evidence>
<dbReference type="HOGENOM" id="CLU_2696008_0_0_14"/>
<sequence length="73" mass="8486">MELFLSDFKTHGLELALLFFTYGLTGITDVILNVYPKSKHQFWWAQLSKNVFLGVRIKAQIETLNTLKKDQLL</sequence>
<evidence type="ECO:0000313" key="3">
    <source>
        <dbReference type="Proteomes" id="UP000032740"/>
    </source>
</evidence>
<protein>
    <submittedName>
        <fullName evidence="2">Uncharacterized protein</fullName>
    </submittedName>
</protein>
<accession>U4KQJ9</accession>
<feature type="transmembrane region" description="Helical" evidence="1">
    <location>
        <begin position="15"/>
        <end position="35"/>
    </location>
</feature>
<dbReference type="KEGG" id="apal:BN85411330"/>
<dbReference type="EMBL" id="FO681347">
    <property type="protein sequence ID" value="CCV64710.1"/>
    <property type="molecule type" value="Genomic_DNA"/>
</dbReference>
<dbReference type="AlphaFoldDB" id="U4KQJ9"/>
<keyword evidence="1" id="KW-0812">Transmembrane</keyword>
<name>U4KQJ9_ALTPJ</name>